<keyword evidence="1" id="KW-1133">Transmembrane helix</keyword>
<dbReference type="EMBL" id="JAFFZS010000001">
    <property type="protein sequence ID" value="MBN0042600.1"/>
    <property type="molecule type" value="Genomic_DNA"/>
</dbReference>
<comment type="caution">
    <text evidence="2">The sequence shown here is derived from an EMBL/GenBank/DDBJ whole genome shotgun (WGS) entry which is preliminary data.</text>
</comment>
<accession>A0ABS2VHP0</accession>
<dbReference type="Proteomes" id="UP000788262">
    <property type="component" value="Unassembled WGS sequence"/>
</dbReference>
<evidence type="ECO:0000313" key="3">
    <source>
        <dbReference type="Proteomes" id="UP000788262"/>
    </source>
</evidence>
<keyword evidence="1" id="KW-0472">Membrane</keyword>
<evidence type="ECO:0000313" key="2">
    <source>
        <dbReference type="EMBL" id="MBN0042600.1"/>
    </source>
</evidence>
<reference evidence="2 3" key="1">
    <citation type="submission" date="2021-02" db="EMBL/GenBank/DDBJ databases">
        <title>Whole genome sequencing of Streptomyces actuosus VRA1.</title>
        <authorList>
            <person name="Sen G."/>
            <person name="Sen A."/>
        </authorList>
    </citation>
    <scope>NUCLEOTIDE SEQUENCE [LARGE SCALE GENOMIC DNA]</scope>
    <source>
        <strain evidence="2 3">VRA1</strain>
    </source>
</reference>
<gene>
    <name evidence="2" type="ORF">JS756_00430</name>
</gene>
<keyword evidence="3" id="KW-1185">Reference proteome</keyword>
<dbReference type="RefSeq" id="WP_205380838.1">
    <property type="nucleotide sequence ID" value="NZ_JAFFZS010000001.1"/>
</dbReference>
<proteinExistence type="predicted"/>
<name>A0ABS2VHP0_STRAS</name>
<sequence>MTWSSRMLSTLYVTTSAGLAWTADLQFRHGLAWAGCLFGAGCVVPVIAVVRESVLCDLRRAVGRRGSGSPATRTRACGTEAAVRAELGSACCERWWTSLGTDHDMACREQSSSAA</sequence>
<evidence type="ECO:0000256" key="1">
    <source>
        <dbReference type="SAM" id="Phobius"/>
    </source>
</evidence>
<protein>
    <submittedName>
        <fullName evidence="2">Uncharacterized protein</fullName>
    </submittedName>
</protein>
<organism evidence="2 3">
    <name type="scientific">Streptomyces actuosus</name>
    <dbReference type="NCBI Taxonomy" id="1885"/>
    <lineage>
        <taxon>Bacteria</taxon>
        <taxon>Bacillati</taxon>
        <taxon>Actinomycetota</taxon>
        <taxon>Actinomycetes</taxon>
        <taxon>Kitasatosporales</taxon>
        <taxon>Streptomycetaceae</taxon>
        <taxon>Streptomyces</taxon>
    </lineage>
</organism>
<feature type="transmembrane region" description="Helical" evidence="1">
    <location>
        <begin position="32"/>
        <end position="50"/>
    </location>
</feature>
<keyword evidence="1" id="KW-0812">Transmembrane</keyword>